<dbReference type="PANTHER" id="PTHR43133:SF8">
    <property type="entry name" value="RNA POLYMERASE SIGMA FACTOR HI_1459-RELATED"/>
    <property type="match status" value="1"/>
</dbReference>
<dbReference type="InterPro" id="IPR014284">
    <property type="entry name" value="RNA_pol_sigma-70_dom"/>
</dbReference>
<name>A0ABY7RY00_9FLAO</name>
<dbReference type="Gene3D" id="1.10.1740.10">
    <property type="match status" value="1"/>
</dbReference>
<keyword evidence="7" id="KW-1185">Reference proteome</keyword>
<evidence type="ECO:0000256" key="4">
    <source>
        <dbReference type="ARBA" id="ARBA00023125"/>
    </source>
</evidence>
<keyword evidence="2" id="KW-0805">Transcription regulation</keyword>
<accession>A0ABY7RY00</accession>
<reference evidence="6 7" key="1">
    <citation type="submission" date="2023-01" db="EMBL/GenBank/DDBJ databases">
        <title>Psychroserpens ponticola sp. nov., isolated from seawater.</title>
        <authorList>
            <person name="Kristyanto S."/>
            <person name="Jung J."/>
            <person name="Kim J.M."/>
            <person name="Jeon C.O."/>
        </authorList>
    </citation>
    <scope>NUCLEOTIDE SEQUENCE [LARGE SCALE GENOMIC DNA]</scope>
    <source>
        <strain evidence="6 7">MSW6</strain>
    </source>
</reference>
<keyword evidence="3" id="KW-0731">Sigma factor</keyword>
<keyword evidence="4" id="KW-0238">DNA-binding</keyword>
<dbReference type="InterPro" id="IPR036388">
    <property type="entry name" value="WH-like_DNA-bd_sf"/>
</dbReference>
<dbReference type="SUPFAM" id="SSF88659">
    <property type="entry name" value="Sigma3 and sigma4 domains of RNA polymerase sigma factors"/>
    <property type="match status" value="1"/>
</dbReference>
<protein>
    <submittedName>
        <fullName evidence="6">Sigma-70 family RNA polymerase sigma factor</fullName>
    </submittedName>
</protein>
<dbReference type="Proteomes" id="UP001202717">
    <property type="component" value="Chromosome"/>
</dbReference>
<evidence type="ECO:0000313" key="7">
    <source>
        <dbReference type="Proteomes" id="UP001202717"/>
    </source>
</evidence>
<evidence type="ECO:0000313" key="6">
    <source>
        <dbReference type="EMBL" id="WCO01989.1"/>
    </source>
</evidence>
<dbReference type="NCBIfam" id="TIGR02937">
    <property type="entry name" value="sigma70-ECF"/>
    <property type="match status" value="1"/>
</dbReference>
<organism evidence="6 7">
    <name type="scientific">Psychroserpens ponticola</name>
    <dbReference type="NCBI Taxonomy" id="2932268"/>
    <lineage>
        <taxon>Bacteria</taxon>
        <taxon>Pseudomonadati</taxon>
        <taxon>Bacteroidota</taxon>
        <taxon>Flavobacteriia</taxon>
        <taxon>Flavobacteriales</taxon>
        <taxon>Flavobacteriaceae</taxon>
        <taxon>Psychroserpens</taxon>
    </lineage>
</organism>
<evidence type="ECO:0000256" key="2">
    <source>
        <dbReference type="ARBA" id="ARBA00023015"/>
    </source>
</evidence>
<dbReference type="Gene3D" id="1.10.10.10">
    <property type="entry name" value="Winged helix-like DNA-binding domain superfamily/Winged helix DNA-binding domain"/>
    <property type="match status" value="1"/>
</dbReference>
<keyword evidence="5" id="KW-0804">Transcription</keyword>
<sequence>MNTNISESQMQSRLRRSDKHALESVYIENKTAFLNYASGFKIDKGAALDIYQDSIVAMYQNFVMNQLVLEKSSIKTYLFGIGKYKIYKYLNNEKRMITPKADALDFEEIQLEEDLPTETQIKLSQNLKLISESCQLILKLFYYRGLTIDEIVEQTEYKDPNTVRSHKSRCLKRLKTLFKVQ</sequence>
<dbReference type="RefSeq" id="WP_249996410.1">
    <property type="nucleotide sequence ID" value="NZ_CP116221.1"/>
</dbReference>
<dbReference type="InterPro" id="IPR013325">
    <property type="entry name" value="RNA_pol_sigma_r2"/>
</dbReference>
<evidence type="ECO:0000256" key="1">
    <source>
        <dbReference type="ARBA" id="ARBA00010641"/>
    </source>
</evidence>
<proteinExistence type="inferred from homology"/>
<dbReference type="SUPFAM" id="SSF88946">
    <property type="entry name" value="Sigma2 domain of RNA polymerase sigma factors"/>
    <property type="match status" value="1"/>
</dbReference>
<comment type="similarity">
    <text evidence="1">Belongs to the sigma-70 factor family. ECF subfamily.</text>
</comment>
<dbReference type="InterPro" id="IPR013324">
    <property type="entry name" value="RNA_pol_sigma_r3/r4-like"/>
</dbReference>
<gene>
    <name evidence="6" type="ORF">MUN68_000515</name>
</gene>
<evidence type="ECO:0000256" key="5">
    <source>
        <dbReference type="ARBA" id="ARBA00023163"/>
    </source>
</evidence>
<dbReference type="EMBL" id="CP116221">
    <property type="protein sequence ID" value="WCO01989.1"/>
    <property type="molecule type" value="Genomic_DNA"/>
</dbReference>
<dbReference type="PANTHER" id="PTHR43133">
    <property type="entry name" value="RNA POLYMERASE ECF-TYPE SIGMA FACTO"/>
    <property type="match status" value="1"/>
</dbReference>
<dbReference type="InterPro" id="IPR039425">
    <property type="entry name" value="RNA_pol_sigma-70-like"/>
</dbReference>
<evidence type="ECO:0000256" key="3">
    <source>
        <dbReference type="ARBA" id="ARBA00023082"/>
    </source>
</evidence>